<dbReference type="Proteomes" id="UP001259803">
    <property type="component" value="Unassembled WGS sequence"/>
</dbReference>
<accession>A0ABU2ZDC2</accession>
<evidence type="ECO:0000313" key="3">
    <source>
        <dbReference type="Proteomes" id="UP001259803"/>
    </source>
</evidence>
<feature type="region of interest" description="Disordered" evidence="1">
    <location>
        <begin position="28"/>
        <end position="81"/>
    </location>
</feature>
<keyword evidence="3" id="KW-1185">Reference proteome</keyword>
<proteinExistence type="predicted"/>
<dbReference type="RefSeq" id="WP_311339185.1">
    <property type="nucleotide sequence ID" value="NZ_JAVRHS010000001.1"/>
</dbReference>
<gene>
    <name evidence="2" type="ORF">RM533_00220</name>
</gene>
<protein>
    <submittedName>
        <fullName evidence="2">Uncharacterized protein</fullName>
    </submittedName>
</protein>
<organism evidence="2 3">
    <name type="scientific">Croceicoccus esteveae</name>
    <dbReference type="NCBI Taxonomy" id="3075597"/>
    <lineage>
        <taxon>Bacteria</taxon>
        <taxon>Pseudomonadati</taxon>
        <taxon>Pseudomonadota</taxon>
        <taxon>Alphaproteobacteria</taxon>
        <taxon>Sphingomonadales</taxon>
        <taxon>Erythrobacteraceae</taxon>
        <taxon>Croceicoccus</taxon>
    </lineage>
</organism>
<reference evidence="2 3" key="1">
    <citation type="submission" date="2023-09" db="EMBL/GenBank/DDBJ databases">
        <authorList>
            <person name="Rey-Velasco X."/>
        </authorList>
    </citation>
    <scope>NUCLEOTIDE SEQUENCE [LARGE SCALE GENOMIC DNA]</scope>
    <source>
        <strain evidence="2 3">F390</strain>
    </source>
</reference>
<name>A0ABU2ZDC2_9SPHN</name>
<comment type="caution">
    <text evidence="2">The sequence shown here is derived from an EMBL/GenBank/DDBJ whole genome shotgun (WGS) entry which is preliminary data.</text>
</comment>
<evidence type="ECO:0000313" key="2">
    <source>
        <dbReference type="EMBL" id="MDT0574602.1"/>
    </source>
</evidence>
<dbReference type="EMBL" id="JAVRHS010000001">
    <property type="protein sequence ID" value="MDT0574602.1"/>
    <property type="molecule type" value="Genomic_DNA"/>
</dbReference>
<evidence type="ECO:0000256" key="1">
    <source>
        <dbReference type="SAM" id="MobiDB-lite"/>
    </source>
</evidence>
<sequence length="81" mass="8559">MGLIRLGVLGALGYAGYKYFTNKHDEPAAFAKGEPGGMSNSATTPVRNAGASSMRDKPDSWSKTDQAMDESFPASDPPATY</sequence>